<evidence type="ECO:0000313" key="8">
    <source>
        <dbReference type="Proteomes" id="UP000610558"/>
    </source>
</evidence>
<name>A0A927GXW8_9GAMM</name>
<dbReference type="PANTHER" id="PTHR21392:SF0">
    <property type="entry name" value="TRNA-URIDINE AMINOCARBOXYPROPYLTRANSFERASE 2"/>
    <property type="match status" value="1"/>
</dbReference>
<sequence length="193" mass="21563">MSPRLICKDCQRPESTYLCEFIVQRGSGYGLTILQHPKEARHALSSAPLLARSIIGSRLVVGECFEPATLLGSKWQQNSVLLYPGEPSIRVSQIVDAEIKQLVVLDGTWRKTAKLLHLNPWLLNLPRLALQQSQRSRYRIRKSPRADGLSTIEATVQALNVLHSCQDYDAILGAFEQMIDQQIAAMGDILELS</sequence>
<evidence type="ECO:0000256" key="5">
    <source>
        <dbReference type="ARBA" id="ARBA00034489"/>
    </source>
</evidence>
<keyword evidence="2" id="KW-0808">Transferase</keyword>
<proteinExistence type="inferred from homology"/>
<dbReference type="EC" id="2.5.1.25" evidence="1"/>
<dbReference type="RefSeq" id="WP_190766095.1">
    <property type="nucleotide sequence ID" value="NZ_JACXLD010000007.1"/>
</dbReference>
<reference evidence="7" key="1">
    <citation type="submission" date="2020-09" db="EMBL/GenBank/DDBJ databases">
        <authorList>
            <person name="Yoon J.-W."/>
        </authorList>
    </citation>
    <scope>NUCLEOTIDE SEQUENCE</scope>
    <source>
        <strain evidence="7">KMU-158</strain>
    </source>
</reference>
<dbReference type="GO" id="GO:0016432">
    <property type="term" value="F:tRNA-uridine aminocarboxypropyltransferase activity"/>
    <property type="evidence" value="ECO:0007669"/>
    <property type="project" value="UniProtKB-EC"/>
</dbReference>
<accession>A0A927GXW8</accession>
<dbReference type="GO" id="GO:0008033">
    <property type="term" value="P:tRNA processing"/>
    <property type="evidence" value="ECO:0007669"/>
    <property type="project" value="UniProtKB-KW"/>
</dbReference>
<feature type="domain" description="DTW" evidence="6">
    <location>
        <begin position="3"/>
        <end position="187"/>
    </location>
</feature>
<protein>
    <recommendedName>
        <fullName evidence="1">tRNA-uridine aminocarboxypropyltransferase</fullName>
        <ecNumber evidence="1">2.5.1.25</ecNumber>
    </recommendedName>
</protein>
<dbReference type="EMBL" id="JACXLD010000007">
    <property type="protein sequence ID" value="MBD2859849.1"/>
    <property type="molecule type" value="Genomic_DNA"/>
</dbReference>
<evidence type="ECO:0000256" key="3">
    <source>
        <dbReference type="ARBA" id="ARBA00022691"/>
    </source>
</evidence>
<comment type="caution">
    <text evidence="7">The sequence shown here is derived from an EMBL/GenBank/DDBJ whole genome shotgun (WGS) entry which is preliminary data.</text>
</comment>
<comment type="similarity">
    <text evidence="5">Belongs to the TDD superfamily. DTWD2 family.</text>
</comment>
<dbReference type="Pfam" id="PF03942">
    <property type="entry name" value="DTW"/>
    <property type="match status" value="1"/>
</dbReference>
<evidence type="ECO:0000256" key="1">
    <source>
        <dbReference type="ARBA" id="ARBA00012386"/>
    </source>
</evidence>
<keyword evidence="8" id="KW-1185">Reference proteome</keyword>
<keyword evidence="4" id="KW-0819">tRNA processing</keyword>
<evidence type="ECO:0000256" key="4">
    <source>
        <dbReference type="ARBA" id="ARBA00022694"/>
    </source>
</evidence>
<dbReference type="AlphaFoldDB" id="A0A927GXW8"/>
<dbReference type="InterPro" id="IPR039262">
    <property type="entry name" value="DTWD2/TAPT"/>
</dbReference>
<dbReference type="InterPro" id="IPR005636">
    <property type="entry name" value="DTW"/>
</dbReference>
<dbReference type="PANTHER" id="PTHR21392">
    <property type="entry name" value="TRNA-URIDINE AMINOCARBOXYPROPYLTRANSFERASE 2"/>
    <property type="match status" value="1"/>
</dbReference>
<evidence type="ECO:0000313" key="7">
    <source>
        <dbReference type="EMBL" id="MBD2859849.1"/>
    </source>
</evidence>
<dbReference type="SMART" id="SM01144">
    <property type="entry name" value="DTW"/>
    <property type="match status" value="1"/>
</dbReference>
<gene>
    <name evidence="7" type="ORF">IB286_12625</name>
</gene>
<organism evidence="7 8">
    <name type="scientific">Spongiibacter pelagi</name>
    <dbReference type="NCBI Taxonomy" id="2760804"/>
    <lineage>
        <taxon>Bacteria</taxon>
        <taxon>Pseudomonadati</taxon>
        <taxon>Pseudomonadota</taxon>
        <taxon>Gammaproteobacteria</taxon>
        <taxon>Cellvibrionales</taxon>
        <taxon>Spongiibacteraceae</taxon>
        <taxon>Spongiibacter</taxon>
    </lineage>
</organism>
<evidence type="ECO:0000256" key="2">
    <source>
        <dbReference type="ARBA" id="ARBA00022679"/>
    </source>
</evidence>
<keyword evidence="3" id="KW-0949">S-adenosyl-L-methionine</keyword>
<dbReference type="Proteomes" id="UP000610558">
    <property type="component" value="Unassembled WGS sequence"/>
</dbReference>
<evidence type="ECO:0000259" key="6">
    <source>
        <dbReference type="SMART" id="SM01144"/>
    </source>
</evidence>